<proteinExistence type="predicted"/>
<dbReference type="OrthoDB" id="6707567at2"/>
<reference evidence="1 2" key="1">
    <citation type="submission" date="2019-03" db="EMBL/GenBank/DDBJ databases">
        <title>Genomic analyses of the natural microbiome of Caenorhabditis elegans.</title>
        <authorList>
            <person name="Samuel B."/>
        </authorList>
    </citation>
    <scope>NUCLEOTIDE SEQUENCE [LARGE SCALE GENOMIC DNA]</scope>
    <source>
        <strain evidence="1 2">JUb89</strain>
    </source>
</reference>
<keyword evidence="2" id="KW-1185">Reference proteome</keyword>
<sequence length="181" mass="21817">MGSKRMYKILKQWFPALSQQHIPEKRQRVEYDIFLNWLQLNTAQHVMANYLMRLDQQHHLNNGLEQSALLKHYAIDTQVTQRKITQRSTPLCQHYAEFKEVMGIHCNLQAQLYEIVLDEIFQLLQSLDHELLLIYSNEYQWMAVPNNQELIDEFCYLFEKHFKHLDLNIEHYQPQNGSWSI</sequence>
<dbReference type="AlphaFoldDB" id="A0A4R1Y062"/>
<name>A0A4R1Y062_ACICA</name>
<organism evidence="1 2">
    <name type="scientific">Acinetobacter calcoaceticus</name>
    <dbReference type="NCBI Taxonomy" id="471"/>
    <lineage>
        <taxon>Bacteria</taxon>
        <taxon>Pseudomonadati</taxon>
        <taxon>Pseudomonadota</taxon>
        <taxon>Gammaproteobacteria</taxon>
        <taxon>Moraxellales</taxon>
        <taxon>Moraxellaceae</taxon>
        <taxon>Acinetobacter</taxon>
        <taxon>Acinetobacter calcoaceticus/baumannii complex</taxon>
    </lineage>
</organism>
<comment type="caution">
    <text evidence="1">The sequence shown here is derived from an EMBL/GenBank/DDBJ whole genome shotgun (WGS) entry which is preliminary data.</text>
</comment>
<gene>
    <name evidence="1" type="ORF">EC844_10553</name>
</gene>
<accession>A0A4R1Y062</accession>
<evidence type="ECO:0000313" key="1">
    <source>
        <dbReference type="EMBL" id="TCM68350.1"/>
    </source>
</evidence>
<protein>
    <submittedName>
        <fullName evidence="1">Uncharacterized protein</fullName>
    </submittedName>
</protein>
<evidence type="ECO:0000313" key="2">
    <source>
        <dbReference type="Proteomes" id="UP000294963"/>
    </source>
</evidence>
<dbReference type="EMBL" id="SLVJ01000005">
    <property type="protein sequence ID" value="TCM68350.1"/>
    <property type="molecule type" value="Genomic_DNA"/>
</dbReference>
<dbReference type="Proteomes" id="UP000294963">
    <property type="component" value="Unassembled WGS sequence"/>
</dbReference>